<accession>A0A514CHW0</accession>
<organism evidence="2 3">
    <name type="scientific">Echinicola soli</name>
    <dbReference type="NCBI Taxonomy" id="2591634"/>
    <lineage>
        <taxon>Bacteria</taxon>
        <taxon>Pseudomonadati</taxon>
        <taxon>Bacteroidota</taxon>
        <taxon>Cytophagia</taxon>
        <taxon>Cytophagales</taxon>
        <taxon>Cyclobacteriaceae</taxon>
        <taxon>Echinicola</taxon>
    </lineage>
</organism>
<dbReference type="AlphaFoldDB" id="A0A514CHW0"/>
<keyword evidence="1" id="KW-0732">Signal</keyword>
<proteinExistence type="predicted"/>
<dbReference type="OrthoDB" id="660497at2"/>
<reference evidence="2 3" key="1">
    <citation type="submission" date="2019-06" db="EMBL/GenBank/DDBJ databases">
        <title>Echinicola alkalisoli sp. nov. isolated from saline soil.</title>
        <authorList>
            <person name="Sun J.-Q."/>
            <person name="Xu L."/>
        </authorList>
    </citation>
    <scope>NUCLEOTIDE SEQUENCE [LARGE SCALE GENOMIC DNA]</scope>
    <source>
        <strain evidence="2 3">LN3S3</strain>
    </source>
</reference>
<name>A0A514CHW0_9BACT</name>
<keyword evidence="3" id="KW-1185">Reference proteome</keyword>
<feature type="chain" id="PRO_5021936831" evidence="1">
    <location>
        <begin position="22"/>
        <end position="158"/>
    </location>
</feature>
<gene>
    <name evidence="2" type="ORF">FKX85_10355</name>
</gene>
<feature type="signal peptide" evidence="1">
    <location>
        <begin position="1"/>
        <end position="21"/>
    </location>
</feature>
<evidence type="ECO:0000313" key="3">
    <source>
        <dbReference type="Proteomes" id="UP000316614"/>
    </source>
</evidence>
<evidence type="ECO:0000256" key="1">
    <source>
        <dbReference type="SAM" id="SignalP"/>
    </source>
</evidence>
<dbReference type="KEGG" id="echi:FKX85_10355"/>
<sequence>MKNFKHLLFATFVFCPIIVNAQMTANEEIQLIQAEFGMEKKTLIENYMDLSETDQPAFWHVYQAYEEERKAIARERILIANEYLDNYSTLDEEEADNLAKRTLSNSLKLTKLHAKYYKKFKKATNAMDAAKFMQVDDYIHSTIRNSLQEELPFIGEMD</sequence>
<dbReference type="RefSeq" id="WP_141614657.1">
    <property type="nucleotide sequence ID" value="NZ_CP041253.1"/>
</dbReference>
<dbReference type="Proteomes" id="UP000316614">
    <property type="component" value="Chromosome"/>
</dbReference>
<protein>
    <submittedName>
        <fullName evidence="2">Uncharacterized protein</fullName>
    </submittedName>
</protein>
<evidence type="ECO:0000313" key="2">
    <source>
        <dbReference type="EMBL" id="QDH79413.1"/>
    </source>
</evidence>
<dbReference type="EMBL" id="CP041253">
    <property type="protein sequence ID" value="QDH79413.1"/>
    <property type="molecule type" value="Genomic_DNA"/>
</dbReference>